<sequence length="408" mass="45116">MPVREIKSTSHSLIVPPVFIALDKLDQEEYGLRSSYLVTHVIGPDANGSPTSHIRSLACFSQPGQATYLGTREAITPSQAKLGSRQLIANKLSPLLARLMQRLSNKSTAVRPKVIFSGIQPTGIPHLGNYVGALRQWVQLQHHEPKDTKLIYSIVDLHAITTPQSPEKLKQWKRESLAALLAVGIDPERSILFYQSSVCGYTLVMVGAYVELNSLFCRATHVPVGHDQQQHLEFARECVTNFNHAYGECLIQPKTITPPVHRVMSLSDPTSKMSKSHKLARSRILITDTPDEIRLKISSALTDSVHGISYDPALRPGISNLLSLFSIFDAEKRSPEQLAQAYSDTHPRLFKDMVSDAITLGLQGIRTRYTELIDGDTHYLDHVAAEGARKALQSAEETMGMVRTAVGL</sequence>
<dbReference type="GO" id="GO:0005759">
    <property type="term" value="C:mitochondrial matrix"/>
    <property type="evidence" value="ECO:0007669"/>
    <property type="project" value="TreeGrafter"/>
</dbReference>
<evidence type="ECO:0000313" key="12">
    <source>
        <dbReference type="Proteomes" id="UP000002499"/>
    </source>
</evidence>
<gene>
    <name evidence="11" type="ORF">MAC_06461</name>
</gene>
<dbReference type="Proteomes" id="UP000002499">
    <property type="component" value="Unassembled WGS sequence"/>
</dbReference>
<dbReference type="EC" id="6.1.1.2" evidence="3"/>
<keyword evidence="5 10" id="KW-0547">Nucleotide-binding</keyword>
<accession>E9E9B3</accession>
<dbReference type="InterPro" id="IPR050203">
    <property type="entry name" value="Trp-tRNA_synthetase"/>
</dbReference>
<dbReference type="AlphaFoldDB" id="E9E9B3"/>
<evidence type="ECO:0000256" key="7">
    <source>
        <dbReference type="ARBA" id="ARBA00022917"/>
    </source>
</evidence>
<protein>
    <recommendedName>
        <fullName evidence="3">tryptophan--tRNA ligase</fullName>
        <ecNumber evidence="3">6.1.1.2</ecNumber>
    </recommendedName>
    <alternativeName>
        <fullName evidence="9">Tryptophanyl-tRNA synthetase</fullName>
    </alternativeName>
</protein>
<dbReference type="GO" id="GO:0005524">
    <property type="term" value="F:ATP binding"/>
    <property type="evidence" value="ECO:0007669"/>
    <property type="project" value="UniProtKB-KW"/>
</dbReference>
<dbReference type="eggNOG" id="KOG2713">
    <property type="taxonomic scope" value="Eukaryota"/>
</dbReference>
<keyword evidence="7 10" id="KW-0648">Protein biosynthesis</keyword>
<evidence type="ECO:0000256" key="6">
    <source>
        <dbReference type="ARBA" id="ARBA00022840"/>
    </source>
</evidence>
<dbReference type="FunCoup" id="E9E9B3">
    <property type="interactions" value="394"/>
</dbReference>
<keyword evidence="12" id="KW-1185">Reference proteome</keyword>
<dbReference type="GO" id="GO:0004830">
    <property type="term" value="F:tryptophan-tRNA ligase activity"/>
    <property type="evidence" value="ECO:0007669"/>
    <property type="project" value="UniProtKB-EC"/>
</dbReference>
<dbReference type="SUPFAM" id="SSF52374">
    <property type="entry name" value="Nucleotidylyl transferase"/>
    <property type="match status" value="1"/>
</dbReference>
<dbReference type="PANTHER" id="PTHR43766:SF1">
    <property type="entry name" value="TRYPTOPHAN--TRNA LIGASE, MITOCHONDRIAL"/>
    <property type="match status" value="1"/>
</dbReference>
<dbReference type="InterPro" id="IPR002306">
    <property type="entry name" value="Trp-tRNA-ligase"/>
</dbReference>
<evidence type="ECO:0000256" key="10">
    <source>
        <dbReference type="RuleBase" id="RU363036"/>
    </source>
</evidence>
<keyword evidence="4 10" id="KW-0436">Ligase</keyword>
<dbReference type="OMA" id="FCRATHV"/>
<dbReference type="InParanoid" id="E9E9B3"/>
<dbReference type="PANTHER" id="PTHR43766">
    <property type="entry name" value="TRYPTOPHAN--TRNA LIGASE, MITOCHONDRIAL"/>
    <property type="match status" value="1"/>
</dbReference>
<evidence type="ECO:0000256" key="5">
    <source>
        <dbReference type="ARBA" id="ARBA00022741"/>
    </source>
</evidence>
<proteinExistence type="inferred from homology"/>
<dbReference type="Pfam" id="PF00579">
    <property type="entry name" value="tRNA-synt_1b"/>
    <property type="match status" value="2"/>
</dbReference>
<dbReference type="PROSITE" id="PS00178">
    <property type="entry name" value="AA_TRNA_LIGASE_I"/>
    <property type="match status" value="1"/>
</dbReference>
<dbReference type="OrthoDB" id="15808at2759"/>
<dbReference type="InterPro" id="IPR014729">
    <property type="entry name" value="Rossmann-like_a/b/a_fold"/>
</dbReference>
<dbReference type="FunFam" id="1.10.240.10:FF:000002">
    <property type="entry name" value="Tryptophan--tRNA ligase"/>
    <property type="match status" value="1"/>
</dbReference>
<keyword evidence="6 10" id="KW-0067">ATP-binding</keyword>
<evidence type="ECO:0000313" key="11">
    <source>
        <dbReference type="EMBL" id="EFY87484.1"/>
    </source>
</evidence>
<dbReference type="InterPro" id="IPR001412">
    <property type="entry name" value="aa-tRNA-synth_I_CS"/>
</dbReference>
<evidence type="ECO:0000256" key="4">
    <source>
        <dbReference type="ARBA" id="ARBA00022598"/>
    </source>
</evidence>
<dbReference type="GO" id="GO:0070183">
    <property type="term" value="P:mitochondrial tryptophanyl-tRNA aminoacylation"/>
    <property type="evidence" value="ECO:0007669"/>
    <property type="project" value="TreeGrafter"/>
</dbReference>
<evidence type="ECO:0000256" key="2">
    <source>
        <dbReference type="ARBA" id="ARBA00005594"/>
    </source>
</evidence>
<dbReference type="Gene3D" id="1.10.240.10">
    <property type="entry name" value="Tyrosyl-Transfer RNA Synthetase"/>
    <property type="match status" value="1"/>
</dbReference>
<dbReference type="Gene3D" id="3.40.50.620">
    <property type="entry name" value="HUPs"/>
    <property type="match status" value="2"/>
</dbReference>
<reference evidence="11 12" key="1">
    <citation type="journal article" date="2011" name="PLoS Genet.">
        <title>Genome sequencing and comparative transcriptomics of the model entomopathogenic fungi Metarhizium anisopliae and M. acridum.</title>
        <authorList>
            <person name="Gao Q."/>
            <person name="Jin K."/>
            <person name="Ying S.H."/>
            <person name="Zhang Y."/>
            <person name="Xiao G."/>
            <person name="Shang Y."/>
            <person name="Duan Z."/>
            <person name="Hu X."/>
            <person name="Xie X.Q."/>
            <person name="Zhou G."/>
            <person name="Peng G."/>
            <person name="Luo Z."/>
            <person name="Huang W."/>
            <person name="Wang B."/>
            <person name="Fang W."/>
            <person name="Wang S."/>
            <person name="Zhong Y."/>
            <person name="Ma L.J."/>
            <person name="St Leger R.J."/>
            <person name="Zhao G.P."/>
            <person name="Pei Y."/>
            <person name="Feng M.G."/>
            <person name="Xia Y."/>
            <person name="Wang C."/>
        </authorList>
    </citation>
    <scope>NUCLEOTIDE SEQUENCE [LARGE SCALE GENOMIC DNA]</scope>
    <source>
        <strain evidence="11 12">CQMa 102</strain>
    </source>
</reference>
<comment type="subcellular location">
    <subcellularLocation>
        <location evidence="1">Mitochondrion</location>
    </subcellularLocation>
</comment>
<dbReference type="PRINTS" id="PR01039">
    <property type="entry name" value="TRNASYNTHTRP"/>
</dbReference>
<organism evidence="12">
    <name type="scientific">Metarhizium acridum (strain CQMa 102)</name>
    <dbReference type="NCBI Taxonomy" id="655827"/>
    <lineage>
        <taxon>Eukaryota</taxon>
        <taxon>Fungi</taxon>
        <taxon>Dikarya</taxon>
        <taxon>Ascomycota</taxon>
        <taxon>Pezizomycotina</taxon>
        <taxon>Sordariomycetes</taxon>
        <taxon>Hypocreomycetidae</taxon>
        <taxon>Hypocreales</taxon>
        <taxon>Clavicipitaceae</taxon>
        <taxon>Metarhizium</taxon>
    </lineage>
</organism>
<dbReference type="HOGENOM" id="CLU_674520_0_0_1"/>
<evidence type="ECO:0000256" key="8">
    <source>
        <dbReference type="ARBA" id="ARBA00023146"/>
    </source>
</evidence>
<evidence type="ECO:0000256" key="1">
    <source>
        <dbReference type="ARBA" id="ARBA00004173"/>
    </source>
</evidence>
<keyword evidence="8 10" id="KW-0030">Aminoacyl-tRNA synthetase</keyword>
<name>E9E9B3_METAQ</name>
<dbReference type="EMBL" id="GL698526">
    <property type="protein sequence ID" value="EFY87484.1"/>
    <property type="molecule type" value="Genomic_DNA"/>
</dbReference>
<evidence type="ECO:0000256" key="3">
    <source>
        <dbReference type="ARBA" id="ARBA00013161"/>
    </source>
</evidence>
<dbReference type="InterPro" id="IPR002305">
    <property type="entry name" value="aa-tRNA-synth_Ic"/>
</dbReference>
<dbReference type="STRING" id="655827.E9E9B3"/>
<comment type="similarity">
    <text evidence="2 10">Belongs to the class-I aminoacyl-tRNA synthetase family.</text>
</comment>
<evidence type="ECO:0000256" key="9">
    <source>
        <dbReference type="ARBA" id="ARBA00030268"/>
    </source>
</evidence>